<dbReference type="AlphaFoldDB" id="A0A233RJ57"/>
<evidence type="ECO:0000313" key="14">
    <source>
        <dbReference type="EMBL" id="OXY83410.1"/>
    </source>
</evidence>
<evidence type="ECO:0000313" key="15">
    <source>
        <dbReference type="Proteomes" id="UP000242757"/>
    </source>
</evidence>
<dbReference type="SUPFAM" id="SSF103190">
    <property type="entry name" value="Sensory domain-like"/>
    <property type="match status" value="2"/>
</dbReference>
<dbReference type="EMBL" id="NBIM01000001">
    <property type="protein sequence ID" value="OXY83410.1"/>
    <property type="molecule type" value="Genomic_DNA"/>
</dbReference>
<reference evidence="14 15" key="1">
    <citation type="submission" date="2017-08" db="EMBL/GenBank/DDBJ databases">
        <title>A Genome Sequence of Oceanimonas doudoroffii ATCC 27123T.</title>
        <authorList>
            <person name="Brennan M.A."/>
            <person name="Maclea K.S."/>
            <person name="Mcclelland W.D."/>
            <person name="Trachtenberg A.M."/>
        </authorList>
    </citation>
    <scope>NUCLEOTIDE SEQUENCE [LARGE SCALE GENOMIC DNA]</scope>
    <source>
        <strain evidence="14 15">ATCC 27123</strain>
    </source>
</reference>
<dbReference type="CDD" id="cd00130">
    <property type="entry name" value="PAS"/>
    <property type="match status" value="1"/>
</dbReference>
<dbReference type="CDD" id="cd01949">
    <property type="entry name" value="GGDEF"/>
    <property type="match status" value="1"/>
</dbReference>
<dbReference type="NCBIfam" id="TIGR00254">
    <property type="entry name" value="GGDEF"/>
    <property type="match status" value="1"/>
</dbReference>
<comment type="cofactor">
    <cofactor evidence="1">
        <name>Mg(2+)</name>
        <dbReference type="ChEBI" id="CHEBI:18420"/>
    </cofactor>
</comment>
<dbReference type="InterPro" id="IPR013767">
    <property type="entry name" value="PAS_fold"/>
</dbReference>
<comment type="subcellular location">
    <subcellularLocation>
        <location evidence="2">Membrane</location>
    </subcellularLocation>
</comment>
<organism evidence="14 15">
    <name type="scientific">Oceanimonas doudoroffii</name>
    <dbReference type="NCBI Taxonomy" id="84158"/>
    <lineage>
        <taxon>Bacteria</taxon>
        <taxon>Pseudomonadati</taxon>
        <taxon>Pseudomonadota</taxon>
        <taxon>Gammaproteobacteria</taxon>
        <taxon>Aeromonadales</taxon>
        <taxon>Aeromonadaceae</taxon>
        <taxon>Oceanimonas</taxon>
    </lineage>
</organism>
<dbReference type="InterPro" id="IPR029151">
    <property type="entry name" value="Sensor-like_sf"/>
</dbReference>
<dbReference type="SMART" id="SM00091">
    <property type="entry name" value="PAS"/>
    <property type="match status" value="1"/>
</dbReference>
<name>A0A233RJ57_9GAMM</name>
<evidence type="ECO:0000256" key="8">
    <source>
        <dbReference type="ARBA" id="ARBA00022840"/>
    </source>
</evidence>
<dbReference type="SUPFAM" id="SSF55073">
    <property type="entry name" value="Nucleotide cyclase"/>
    <property type="match status" value="1"/>
</dbReference>
<dbReference type="InterPro" id="IPR043128">
    <property type="entry name" value="Rev_trsase/Diguanyl_cyclase"/>
</dbReference>
<evidence type="ECO:0000256" key="1">
    <source>
        <dbReference type="ARBA" id="ARBA00001946"/>
    </source>
</evidence>
<dbReference type="GO" id="GO:0016020">
    <property type="term" value="C:membrane"/>
    <property type="evidence" value="ECO:0007669"/>
    <property type="project" value="UniProtKB-SubCell"/>
</dbReference>
<dbReference type="GO" id="GO:0052621">
    <property type="term" value="F:diguanylate cyclase activity"/>
    <property type="evidence" value="ECO:0007669"/>
    <property type="project" value="UniProtKB-EC"/>
</dbReference>
<evidence type="ECO:0000256" key="5">
    <source>
        <dbReference type="ARBA" id="ARBA00022679"/>
    </source>
</evidence>
<dbReference type="SMART" id="SM00267">
    <property type="entry name" value="GGDEF"/>
    <property type="match status" value="1"/>
</dbReference>
<proteinExistence type="predicted"/>
<feature type="transmembrane region" description="Helical" evidence="11">
    <location>
        <begin position="324"/>
        <end position="344"/>
    </location>
</feature>
<keyword evidence="8" id="KW-0067">ATP-binding</keyword>
<keyword evidence="11" id="KW-0812">Transmembrane</keyword>
<evidence type="ECO:0000256" key="3">
    <source>
        <dbReference type="ARBA" id="ARBA00012528"/>
    </source>
</evidence>
<dbReference type="GO" id="GO:0006355">
    <property type="term" value="P:regulation of DNA-templated transcription"/>
    <property type="evidence" value="ECO:0007669"/>
    <property type="project" value="InterPro"/>
</dbReference>
<dbReference type="OrthoDB" id="9812260at2"/>
<comment type="catalytic activity">
    <reaction evidence="10">
        <text>2 GTP = 3',3'-c-di-GMP + 2 diphosphate</text>
        <dbReference type="Rhea" id="RHEA:24898"/>
        <dbReference type="ChEBI" id="CHEBI:33019"/>
        <dbReference type="ChEBI" id="CHEBI:37565"/>
        <dbReference type="ChEBI" id="CHEBI:58805"/>
        <dbReference type="EC" id="2.7.7.65"/>
    </reaction>
</comment>
<evidence type="ECO:0000256" key="4">
    <source>
        <dbReference type="ARBA" id="ARBA00022553"/>
    </source>
</evidence>
<dbReference type="InterPro" id="IPR048760">
    <property type="entry name" value="VP0354-like_sensor_dom"/>
</dbReference>
<sequence>MMFKRMVLWWLIAWTLLGLGLWVGKAIYDNGLQQQALNRHQHLIKAARTMLHEHLMVSVQDTQQLSAVAFELGYLDNPTEQNQEMLKRVFLDSAAIYGRYDQIRILDLNGHERIRVNNSNAGAEAVPELRLQSKRDRYYVQQGLKLSPGQVYLSPLDLNKERGELEVPFKPTLRLVRMMKSATGEPAGLLVLNLKAAGMLNQFIELFPEGDRAMLLNADGYWMVNHEPDNEWGWMREQPELTVANWEPALWQQLQQSRSGSLHLEQNLFTFHWLDIANIYESTSVARYINDLGLVSDVQASQWAILVESDQQRWQSVAIYHRPWFKGVLAGCFALVLLVVYLIVRNREQAREKAVLQREQLDNFRDLYENAPIGYITLTQDGRITNVNRRTLEYLGYRREELIDHMHLAELMEVHSLEQAQAMLASMMEGEERYQRIRINAKNGDTLVMSCSVSSRLSDERTLELGRFSMQNVSQQVYMEQQLKELALKDPLTGVANRRWFDEQAEREMTRAHRTGSPLTLMVMDIDYFKKINDTHGHDAGDEVLKALAEHCQSIIRRADLLARFGGEEFVLLLPDTSLTQGIHKAESIRHALASFRVMGANETEIRFTVSLGVAAVSSRHADIKTLFKAADDALYQAKQAGRNRVCAAALGHEHDRLER</sequence>
<dbReference type="GO" id="GO:0005524">
    <property type="term" value="F:ATP binding"/>
    <property type="evidence" value="ECO:0007669"/>
    <property type="project" value="UniProtKB-KW"/>
</dbReference>
<dbReference type="PANTHER" id="PTHR45138:SF9">
    <property type="entry name" value="DIGUANYLATE CYCLASE DGCM-RELATED"/>
    <property type="match status" value="1"/>
</dbReference>
<evidence type="ECO:0000256" key="2">
    <source>
        <dbReference type="ARBA" id="ARBA00004370"/>
    </source>
</evidence>
<keyword evidence="5" id="KW-0808">Transferase</keyword>
<protein>
    <recommendedName>
        <fullName evidence="3">diguanylate cyclase</fullName>
        <ecNumber evidence="3">2.7.7.65</ecNumber>
    </recommendedName>
</protein>
<comment type="caution">
    <text evidence="14">The sequence shown here is derived from an EMBL/GenBank/DDBJ whole genome shotgun (WGS) entry which is preliminary data.</text>
</comment>
<dbReference type="GO" id="GO:0000160">
    <property type="term" value="P:phosphorelay signal transduction system"/>
    <property type="evidence" value="ECO:0007669"/>
    <property type="project" value="UniProtKB-KW"/>
</dbReference>
<keyword evidence="4" id="KW-0597">Phosphoprotein</keyword>
<keyword evidence="6" id="KW-0547">Nucleotide-binding</keyword>
<dbReference type="EC" id="2.7.7.65" evidence="3"/>
<keyword evidence="15" id="KW-1185">Reference proteome</keyword>
<dbReference type="InterPro" id="IPR000014">
    <property type="entry name" value="PAS"/>
</dbReference>
<feature type="domain" description="PAS" evidence="12">
    <location>
        <begin position="360"/>
        <end position="431"/>
    </location>
</feature>
<dbReference type="InterPro" id="IPR050469">
    <property type="entry name" value="Diguanylate_Cyclase"/>
</dbReference>
<dbReference type="InterPro" id="IPR000160">
    <property type="entry name" value="GGDEF_dom"/>
</dbReference>
<keyword evidence="7" id="KW-0418">Kinase</keyword>
<evidence type="ECO:0000256" key="10">
    <source>
        <dbReference type="ARBA" id="ARBA00034247"/>
    </source>
</evidence>
<dbReference type="GO" id="GO:0016301">
    <property type="term" value="F:kinase activity"/>
    <property type="evidence" value="ECO:0007669"/>
    <property type="project" value="UniProtKB-KW"/>
</dbReference>
<dbReference type="Gene3D" id="3.30.450.20">
    <property type="entry name" value="PAS domain"/>
    <property type="match status" value="3"/>
</dbReference>
<dbReference type="Pfam" id="PF21623">
    <property type="entry name" value="HK_sensor_dom_bact"/>
    <property type="match status" value="1"/>
</dbReference>
<dbReference type="Gene3D" id="3.30.70.270">
    <property type="match status" value="1"/>
</dbReference>
<dbReference type="InterPro" id="IPR035965">
    <property type="entry name" value="PAS-like_dom_sf"/>
</dbReference>
<gene>
    <name evidence="14" type="ORF">B6S08_07970</name>
</gene>
<dbReference type="PROSITE" id="PS50112">
    <property type="entry name" value="PAS"/>
    <property type="match status" value="1"/>
</dbReference>
<dbReference type="PROSITE" id="PS50887">
    <property type="entry name" value="GGDEF"/>
    <property type="match status" value="1"/>
</dbReference>
<keyword evidence="11" id="KW-1133">Transmembrane helix</keyword>
<evidence type="ECO:0000256" key="9">
    <source>
        <dbReference type="ARBA" id="ARBA00023012"/>
    </source>
</evidence>
<evidence type="ECO:0000259" key="13">
    <source>
        <dbReference type="PROSITE" id="PS50887"/>
    </source>
</evidence>
<accession>A0A233RJ57</accession>
<evidence type="ECO:0000259" key="12">
    <source>
        <dbReference type="PROSITE" id="PS50112"/>
    </source>
</evidence>
<dbReference type="PANTHER" id="PTHR45138">
    <property type="entry name" value="REGULATORY COMPONENTS OF SENSORY TRANSDUCTION SYSTEM"/>
    <property type="match status" value="1"/>
</dbReference>
<evidence type="ECO:0000256" key="11">
    <source>
        <dbReference type="SAM" id="Phobius"/>
    </source>
</evidence>
<evidence type="ECO:0000256" key="7">
    <source>
        <dbReference type="ARBA" id="ARBA00022777"/>
    </source>
</evidence>
<feature type="domain" description="GGDEF" evidence="13">
    <location>
        <begin position="517"/>
        <end position="651"/>
    </location>
</feature>
<dbReference type="NCBIfam" id="TIGR00229">
    <property type="entry name" value="sensory_box"/>
    <property type="match status" value="1"/>
</dbReference>
<dbReference type="FunFam" id="3.30.70.270:FF:000001">
    <property type="entry name" value="Diguanylate cyclase domain protein"/>
    <property type="match status" value="1"/>
</dbReference>
<dbReference type="Pfam" id="PF00990">
    <property type="entry name" value="GGDEF"/>
    <property type="match status" value="1"/>
</dbReference>
<keyword evidence="11" id="KW-0472">Membrane</keyword>
<keyword evidence="9" id="KW-0902">Two-component regulatory system</keyword>
<dbReference type="Pfam" id="PF00989">
    <property type="entry name" value="PAS"/>
    <property type="match status" value="1"/>
</dbReference>
<dbReference type="InterPro" id="IPR029787">
    <property type="entry name" value="Nucleotide_cyclase"/>
</dbReference>
<evidence type="ECO:0000256" key="6">
    <source>
        <dbReference type="ARBA" id="ARBA00022741"/>
    </source>
</evidence>
<dbReference type="Proteomes" id="UP000242757">
    <property type="component" value="Unassembled WGS sequence"/>
</dbReference>
<dbReference type="SUPFAM" id="SSF55785">
    <property type="entry name" value="PYP-like sensor domain (PAS domain)"/>
    <property type="match status" value="1"/>
</dbReference>